<dbReference type="InterPro" id="IPR001841">
    <property type="entry name" value="Znf_RING"/>
</dbReference>
<evidence type="ECO:0000256" key="4">
    <source>
        <dbReference type="PROSITE-ProRule" id="PRU00175"/>
    </source>
</evidence>
<dbReference type="GeneID" id="110979915"/>
<feature type="region of interest" description="Disordered" evidence="5">
    <location>
        <begin position="317"/>
        <end position="341"/>
    </location>
</feature>
<dbReference type="OMA" id="FKKEPMY"/>
<feature type="region of interest" description="Disordered" evidence="5">
    <location>
        <begin position="95"/>
        <end position="120"/>
    </location>
</feature>
<evidence type="ECO:0000313" key="10">
    <source>
        <dbReference type="RefSeq" id="XP_022091782.1"/>
    </source>
</evidence>
<dbReference type="SUPFAM" id="SSF57850">
    <property type="entry name" value="RING/U-box"/>
    <property type="match status" value="2"/>
</dbReference>
<dbReference type="InterPro" id="IPR013083">
    <property type="entry name" value="Znf_RING/FYVE/PHD"/>
</dbReference>
<dbReference type="InterPro" id="IPR003613">
    <property type="entry name" value="Ubox_domain"/>
</dbReference>
<dbReference type="PROSITE" id="PS50089">
    <property type="entry name" value="ZF_RING_2"/>
    <property type="match status" value="1"/>
</dbReference>
<keyword evidence="8" id="KW-1185">Reference proteome</keyword>
<feature type="domain" description="U-box" evidence="7">
    <location>
        <begin position="282"/>
        <end position="362"/>
    </location>
</feature>
<dbReference type="GO" id="GO:0031625">
    <property type="term" value="F:ubiquitin protein ligase binding"/>
    <property type="evidence" value="ECO:0007669"/>
    <property type="project" value="TreeGrafter"/>
</dbReference>
<evidence type="ECO:0000313" key="9">
    <source>
        <dbReference type="RefSeq" id="XP_022091780.1"/>
    </source>
</evidence>
<protein>
    <submittedName>
        <fullName evidence="9 10">RING finger protein 37-like isoform X1</fullName>
    </submittedName>
</protein>
<dbReference type="RefSeq" id="XP_022091783.1">
    <property type="nucleotide sequence ID" value="XM_022236091.1"/>
</dbReference>
<feature type="domain" description="RING-type" evidence="6">
    <location>
        <begin position="544"/>
        <end position="593"/>
    </location>
</feature>
<dbReference type="AlphaFoldDB" id="A0A8B7YHA5"/>
<dbReference type="PANTHER" id="PTHR13492:SF2">
    <property type="entry name" value="RING FINGER PROTEIN 37"/>
    <property type="match status" value="1"/>
</dbReference>
<dbReference type="CTD" id="22888"/>
<dbReference type="Pfam" id="PF13445">
    <property type="entry name" value="zf-RING_UBOX"/>
    <property type="match status" value="1"/>
</dbReference>
<reference evidence="9 10" key="1">
    <citation type="submission" date="2025-04" db="UniProtKB">
        <authorList>
            <consortium name="RefSeq"/>
        </authorList>
    </citation>
    <scope>IDENTIFICATION</scope>
</reference>
<dbReference type="GO" id="GO:0008270">
    <property type="term" value="F:zinc ion binding"/>
    <property type="evidence" value="ECO:0007669"/>
    <property type="project" value="UniProtKB-KW"/>
</dbReference>
<dbReference type="GO" id="GO:0000209">
    <property type="term" value="P:protein polyubiquitination"/>
    <property type="evidence" value="ECO:0007669"/>
    <property type="project" value="TreeGrafter"/>
</dbReference>
<dbReference type="InterPro" id="IPR039925">
    <property type="entry name" value="RNF37_RING-Ubox"/>
</dbReference>
<dbReference type="InterPro" id="IPR039847">
    <property type="entry name" value="Ubox5"/>
</dbReference>
<dbReference type="GO" id="GO:0034450">
    <property type="term" value="F:ubiquitin-ubiquitin ligase activity"/>
    <property type="evidence" value="ECO:0007669"/>
    <property type="project" value="TreeGrafter"/>
</dbReference>
<gene>
    <name evidence="9 10 11" type="primary">LOC110979915</name>
</gene>
<evidence type="ECO:0000256" key="5">
    <source>
        <dbReference type="SAM" id="MobiDB-lite"/>
    </source>
</evidence>
<feature type="compositionally biased region" description="Low complexity" evidence="5">
    <location>
        <begin position="483"/>
        <end position="499"/>
    </location>
</feature>
<evidence type="ECO:0000256" key="1">
    <source>
        <dbReference type="ARBA" id="ARBA00022723"/>
    </source>
</evidence>
<dbReference type="RefSeq" id="XP_022091782.1">
    <property type="nucleotide sequence ID" value="XM_022236090.1"/>
</dbReference>
<feature type="compositionally biased region" description="Polar residues" evidence="5">
    <location>
        <begin position="392"/>
        <end position="402"/>
    </location>
</feature>
<feature type="compositionally biased region" description="Basic and acidic residues" evidence="5">
    <location>
        <begin position="471"/>
        <end position="482"/>
    </location>
</feature>
<keyword evidence="3" id="KW-0862">Zinc</keyword>
<evidence type="ECO:0000313" key="8">
    <source>
        <dbReference type="Proteomes" id="UP000694845"/>
    </source>
</evidence>
<dbReference type="KEGG" id="aplc:110979915"/>
<dbReference type="Pfam" id="PF19318">
    <property type="entry name" value="DUF5918"/>
    <property type="match status" value="1"/>
</dbReference>
<dbReference type="RefSeq" id="XP_022091780.1">
    <property type="nucleotide sequence ID" value="XM_022236088.1"/>
</dbReference>
<dbReference type="PROSITE" id="PS51698">
    <property type="entry name" value="U_BOX"/>
    <property type="match status" value="1"/>
</dbReference>
<feature type="compositionally biased region" description="Polar residues" evidence="5">
    <location>
        <begin position="424"/>
        <end position="441"/>
    </location>
</feature>
<evidence type="ECO:0000313" key="11">
    <source>
        <dbReference type="RefSeq" id="XP_022091783.1"/>
    </source>
</evidence>
<name>A0A8B7YHA5_ACAPL</name>
<organism evidence="8 9">
    <name type="scientific">Acanthaster planci</name>
    <name type="common">Crown-of-thorns starfish</name>
    <dbReference type="NCBI Taxonomy" id="133434"/>
    <lineage>
        <taxon>Eukaryota</taxon>
        <taxon>Metazoa</taxon>
        <taxon>Echinodermata</taxon>
        <taxon>Eleutherozoa</taxon>
        <taxon>Asterozoa</taxon>
        <taxon>Asteroidea</taxon>
        <taxon>Valvatacea</taxon>
        <taxon>Valvatida</taxon>
        <taxon>Acanthasteridae</taxon>
        <taxon>Acanthaster</taxon>
    </lineage>
</organism>
<proteinExistence type="predicted"/>
<dbReference type="GO" id="GO:0005634">
    <property type="term" value="C:nucleus"/>
    <property type="evidence" value="ECO:0007669"/>
    <property type="project" value="TreeGrafter"/>
</dbReference>
<dbReference type="InterPro" id="IPR027370">
    <property type="entry name" value="Znf-RING_euk"/>
</dbReference>
<feature type="region of interest" description="Disordered" evidence="5">
    <location>
        <begin position="358"/>
        <end position="499"/>
    </location>
</feature>
<dbReference type="InterPro" id="IPR045696">
    <property type="entry name" value="Ubox5_N"/>
</dbReference>
<dbReference type="PROSITE" id="PS00518">
    <property type="entry name" value="ZF_RING_1"/>
    <property type="match status" value="1"/>
</dbReference>
<dbReference type="PANTHER" id="PTHR13492">
    <property type="entry name" value="RING FINGER PROTEIN 37"/>
    <property type="match status" value="1"/>
</dbReference>
<keyword evidence="2 4" id="KW-0863">Zinc-finger</keyword>
<dbReference type="Proteomes" id="UP000694845">
    <property type="component" value="Unplaced"/>
</dbReference>
<evidence type="ECO:0000259" key="6">
    <source>
        <dbReference type="PROSITE" id="PS50089"/>
    </source>
</evidence>
<feature type="compositionally biased region" description="Basic and acidic residues" evidence="5">
    <location>
        <begin position="442"/>
        <end position="456"/>
    </location>
</feature>
<sequence>MAVNVCRRDFGTSVTTGAVSADGHEVENLLGVTDRWGQPKGFVAECFVKPPIDVTFMFPFNLWIQKIVLDSKVGGQMSSAVEIFTASLAMPPCPKSHCQTSRRGKTRMSDVDQKPTLRSHSQMLSEKESAVFSSIEKAFSADTNASTFCFVNHSYRSLYPQMGSGDPCQREDKPKVVTRPLRYGRPGALTNVSHVTVRVNRALSGSVALRSVQIWGQPSQFCSKPVVHWFLQVVESIKNPEIKEEGKEIVEADGKQRGKSQSAALTGCKSSESCPRSVDLPDCPEEFIDPITNEMLILPLLLPSGHTVDSETLRKHSEAEARWGRPPNDPFTGVPFSKSRQPLPNVKLKERLDRYLLEGGGNVTPPARDVGRSNGTGARKTEVAPASLIRLRTQQNESSTNTEAERLREAQLDKKEESKCLDGSETSSSPFAVQPQLQTETLRSEAKRKSKNDRLGQKLPRKKRPVLGMQHDQEASNCEHRQASPLISSSSPSTQASTSCHEDLLAQSLDAALENALSTLPSFNKKPLQQLGSLTDNANNKWTCSSCHKTLATKDGYHVNGPLNMYSLPCSHLICRDCLLSSSGRTNSQCSVCGIKFLTSEVTKVHV</sequence>
<dbReference type="SMART" id="SM00504">
    <property type="entry name" value="Ubox"/>
    <property type="match status" value="1"/>
</dbReference>
<evidence type="ECO:0000256" key="2">
    <source>
        <dbReference type="ARBA" id="ARBA00022771"/>
    </source>
</evidence>
<dbReference type="Pfam" id="PF04564">
    <property type="entry name" value="U-box"/>
    <property type="match status" value="1"/>
</dbReference>
<keyword evidence="1" id="KW-0479">Metal-binding</keyword>
<accession>A0A8B7YHA5</accession>
<dbReference type="InterPro" id="IPR017907">
    <property type="entry name" value="Znf_RING_CS"/>
</dbReference>
<evidence type="ECO:0000259" key="7">
    <source>
        <dbReference type="PROSITE" id="PS51698"/>
    </source>
</evidence>
<dbReference type="OrthoDB" id="20295at2759"/>
<evidence type="ECO:0000256" key="3">
    <source>
        <dbReference type="ARBA" id="ARBA00022833"/>
    </source>
</evidence>
<feature type="compositionally biased region" description="Basic and acidic residues" evidence="5">
    <location>
        <begin position="403"/>
        <end position="422"/>
    </location>
</feature>
<dbReference type="CDD" id="cd16660">
    <property type="entry name" value="RING-Ubox_RNF37"/>
    <property type="match status" value="1"/>
</dbReference>
<dbReference type="Gene3D" id="3.30.40.10">
    <property type="entry name" value="Zinc/RING finger domain, C3HC4 (zinc finger)"/>
    <property type="match status" value="2"/>
</dbReference>